<dbReference type="EC" id="2.7.11.1" evidence="1"/>
<comment type="catalytic activity">
    <reaction evidence="8">
        <text>L-seryl-[protein] + ATP = O-phospho-L-seryl-[protein] + ADP + H(+)</text>
        <dbReference type="Rhea" id="RHEA:17989"/>
        <dbReference type="Rhea" id="RHEA-COMP:9863"/>
        <dbReference type="Rhea" id="RHEA-COMP:11604"/>
        <dbReference type="ChEBI" id="CHEBI:15378"/>
        <dbReference type="ChEBI" id="CHEBI:29999"/>
        <dbReference type="ChEBI" id="CHEBI:30616"/>
        <dbReference type="ChEBI" id="CHEBI:83421"/>
        <dbReference type="ChEBI" id="CHEBI:456216"/>
        <dbReference type="EC" id="2.7.11.1"/>
    </reaction>
</comment>
<dbReference type="GO" id="GO:0005524">
    <property type="term" value="F:ATP binding"/>
    <property type="evidence" value="ECO:0007669"/>
    <property type="project" value="UniProtKB-KW"/>
</dbReference>
<dbReference type="AlphaFoldDB" id="A0AAD7B3D6"/>
<keyword evidence="5 11" id="KW-0418">Kinase</keyword>
<comment type="catalytic activity">
    <reaction evidence="7">
        <text>L-threonyl-[protein] + ATP = O-phospho-L-threonyl-[protein] + ADP + H(+)</text>
        <dbReference type="Rhea" id="RHEA:46608"/>
        <dbReference type="Rhea" id="RHEA-COMP:11060"/>
        <dbReference type="Rhea" id="RHEA-COMP:11605"/>
        <dbReference type="ChEBI" id="CHEBI:15378"/>
        <dbReference type="ChEBI" id="CHEBI:30013"/>
        <dbReference type="ChEBI" id="CHEBI:30616"/>
        <dbReference type="ChEBI" id="CHEBI:61977"/>
        <dbReference type="ChEBI" id="CHEBI:456216"/>
        <dbReference type="EC" id="2.7.11.1"/>
    </reaction>
</comment>
<evidence type="ECO:0000256" key="3">
    <source>
        <dbReference type="ARBA" id="ARBA00022679"/>
    </source>
</evidence>
<name>A0AAD7B3D6_9AGAR</name>
<sequence length="594" mass="65578">MAQQPGTLVPGQSISVNKYTVQVERYLSQGGFAHVYLVRTATPVYNTTHHVLKRIAVANDAMLTEVKKEVDIMRLLKGHPNIVHLIDAAWHRMANGMYEVFILMEFCPGGGIIDMMNRRLRERLTEAEILQIFVDVCEGVAYMHNSRPPLLHRDLKVENILQSSATSFKLCDFGSATTVAPRPPATTQEIRALEADLNRHTTLQYRAPEMVDPYLRRPVDEKSDVWALGVLLYKLCYYTTPFEEHGPLAILNVQYRIPPYPVYSGQMNSLIASMLREHGAQRPSVFELLALVHRLRGTKSQFTYTIPAPQPLSPRPNQTQFSTSQTSNPLESTVTYRSQQQRNPNAGVQARDKVLEAIAPMRRGRPEPQQQGASPSRPRTSSPQKERTQPQPPQQPPQAKNWLDEEEKAWKAATVKSGTSLPKRSAMDDAWLARGGNGGGDSSPSKGFGDDFAEKLWDSLEPNGKTVKPSNVTSPPLRQPAFTGSLVVQRGGKDKDKDAFEGLGGLGSGEKPAPTLGEARLLRTGLAGTTSTHSYKYDGDYKDFKPGRPSPSPRPSYNSATPPAAQLLSPQPPALKPMGSGSSWLSQPPSSMSR</sequence>
<feature type="region of interest" description="Disordered" evidence="9">
    <location>
        <begin position="304"/>
        <end position="401"/>
    </location>
</feature>
<keyword evidence="6" id="KW-0067">ATP-binding</keyword>
<feature type="domain" description="Protein kinase" evidence="10">
    <location>
        <begin position="21"/>
        <end position="296"/>
    </location>
</feature>
<evidence type="ECO:0000256" key="9">
    <source>
        <dbReference type="SAM" id="MobiDB-lite"/>
    </source>
</evidence>
<dbReference type="GO" id="GO:0000147">
    <property type="term" value="P:actin cortical patch assembly"/>
    <property type="evidence" value="ECO:0007669"/>
    <property type="project" value="TreeGrafter"/>
</dbReference>
<feature type="compositionally biased region" description="Basic and acidic residues" evidence="9">
    <location>
        <begin position="535"/>
        <end position="546"/>
    </location>
</feature>
<reference evidence="11" key="1">
    <citation type="submission" date="2023-03" db="EMBL/GenBank/DDBJ databases">
        <title>Massive genome expansion in bonnet fungi (Mycena s.s.) driven by repeated elements and novel gene families across ecological guilds.</title>
        <authorList>
            <consortium name="Lawrence Berkeley National Laboratory"/>
            <person name="Harder C.B."/>
            <person name="Miyauchi S."/>
            <person name="Viragh M."/>
            <person name="Kuo A."/>
            <person name="Thoen E."/>
            <person name="Andreopoulos B."/>
            <person name="Lu D."/>
            <person name="Skrede I."/>
            <person name="Drula E."/>
            <person name="Henrissat B."/>
            <person name="Morin E."/>
            <person name="Kohler A."/>
            <person name="Barry K."/>
            <person name="LaButti K."/>
            <person name="Morin E."/>
            <person name="Salamov A."/>
            <person name="Lipzen A."/>
            <person name="Mereny Z."/>
            <person name="Hegedus B."/>
            <person name="Baldrian P."/>
            <person name="Stursova M."/>
            <person name="Weitz H."/>
            <person name="Taylor A."/>
            <person name="Grigoriev I.V."/>
            <person name="Nagy L.G."/>
            <person name="Martin F."/>
            <person name="Kauserud H."/>
        </authorList>
    </citation>
    <scope>NUCLEOTIDE SEQUENCE</scope>
    <source>
        <strain evidence="11">9284</strain>
    </source>
</reference>
<evidence type="ECO:0000256" key="7">
    <source>
        <dbReference type="ARBA" id="ARBA00047899"/>
    </source>
</evidence>
<evidence type="ECO:0000256" key="6">
    <source>
        <dbReference type="ARBA" id="ARBA00022840"/>
    </source>
</evidence>
<dbReference type="InterPro" id="IPR011009">
    <property type="entry name" value="Kinase-like_dom_sf"/>
</dbReference>
<evidence type="ECO:0000259" key="10">
    <source>
        <dbReference type="PROSITE" id="PS50011"/>
    </source>
</evidence>
<dbReference type="GO" id="GO:0007015">
    <property type="term" value="P:actin filament organization"/>
    <property type="evidence" value="ECO:0007669"/>
    <property type="project" value="TreeGrafter"/>
</dbReference>
<comment type="caution">
    <text evidence="11">The sequence shown here is derived from an EMBL/GenBank/DDBJ whole genome shotgun (WGS) entry which is preliminary data.</text>
</comment>
<dbReference type="PANTHER" id="PTHR22967">
    <property type="entry name" value="SERINE/THREONINE PROTEIN KINASE"/>
    <property type="match status" value="1"/>
</dbReference>
<feature type="compositionally biased region" description="Polar residues" evidence="9">
    <location>
        <begin position="368"/>
        <end position="383"/>
    </location>
</feature>
<dbReference type="PROSITE" id="PS50011">
    <property type="entry name" value="PROTEIN_KINASE_DOM"/>
    <property type="match status" value="1"/>
</dbReference>
<evidence type="ECO:0000256" key="8">
    <source>
        <dbReference type="ARBA" id="ARBA00048679"/>
    </source>
</evidence>
<dbReference type="GO" id="GO:0004674">
    <property type="term" value="F:protein serine/threonine kinase activity"/>
    <property type="evidence" value="ECO:0007669"/>
    <property type="project" value="UniProtKB-KW"/>
</dbReference>
<evidence type="ECO:0000256" key="1">
    <source>
        <dbReference type="ARBA" id="ARBA00012513"/>
    </source>
</evidence>
<keyword evidence="2" id="KW-0723">Serine/threonine-protein kinase</keyword>
<dbReference type="Gene3D" id="1.10.510.10">
    <property type="entry name" value="Transferase(Phosphotransferase) domain 1"/>
    <property type="match status" value="1"/>
</dbReference>
<gene>
    <name evidence="11" type="ORF">FB45DRAFT_378283</name>
</gene>
<dbReference type="PANTHER" id="PTHR22967:SF57">
    <property type="entry name" value="AUXILIN, ISOFORM A-RELATED"/>
    <property type="match status" value="1"/>
</dbReference>
<feature type="compositionally biased region" description="Polar residues" evidence="9">
    <location>
        <begin position="315"/>
        <end position="346"/>
    </location>
</feature>
<protein>
    <recommendedName>
        <fullName evidence="1">non-specific serine/threonine protein kinase</fullName>
        <ecNumber evidence="1">2.7.11.1</ecNumber>
    </recommendedName>
</protein>
<accession>A0AAD7B3D6</accession>
<proteinExistence type="predicted"/>
<feature type="non-terminal residue" evidence="11">
    <location>
        <position position="1"/>
    </location>
</feature>
<dbReference type="SUPFAM" id="SSF56112">
    <property type="entry name" value="Protein kinase-like (PK-like)"/>
    <property type="match status" value="1"/>
</dbReference>
<feature type="compositionally biased region" description="Basic and acidic residues" evidence="9">
    <location>
        <begin position="491"/>
        <end position="500"/>
    </location>
</feature>
<dbReference type="InterPro" id="IPR000719">
    <property type="entry name" value="Prot_kinase_dom"/>
</dbReference>
<keyword evidence="12" id="KW-1185">Reference proteome</keyword>
<feature type="region of interest" description="Disordered" evidence="9">
    <location>
        <begin position="413"/>
        <end position="515"/>
    </location>
</feature>
<evidence type="ECO:0000313" key="12">
    <source>
        <dbReference type="Proteomes" id="UP001221142"/>
    </source>
</evidence>
<keyword evidence="4" id="KW-0547">Nucleotide-binding</keyword>
<dbReference type="GO" id="GO:0005737">
    <property type="term" value="C:cytoplasm"/>
    <property type="evidence" value="ECO:0007669"/>
    <property type="project" value="TreeGrafter"/>
</dbReference>
<feature type="compositionally biased region" description="Low complexity" evidence="9">
    <location>
        <begin position="576"/>
        <end position="594"/>
    </location>
</feature>
<dbReference type="EMBL" id="JARKIF010000043">
    <property type="protein sequence ID" value="KAJ7608649.1"/>
    <property type="molecule type" value="Genomic_DNA"/>
</dbReference>
<evidence type="ECO:0000256" key="4">
    <source>
        <dbReference type="ARBA" id="ARBA00022741"/>
    </source>
</evidence>
<dbReference type="Pfam" id="PF00069">
    <property type="entry name" value="Pkinase"/>
    <property type="match status" value="1"/>
</dbReference>
<evidence type="ECO:0000313" key="11">
    <source>
        <dbReference type="EMBL" id="KAJ7608649.1"/>
    </source>
</evidence>
<feature type="compositionally biased region" description="Basic and acidic residues" evidence="9">
    <location>
        <begin position="448"/>
        <end position="458"/>
    </location>
</feature>
<evidence type="ECO:0000256" key="5">
    <source>
        <dbReference type="ARBA" id="ARBA00022777"/>
    </source>
</evidence>
<feature type="region of interest" description="Disordered" evidence="9">
    <location>
        <begin position="527"/>
        <end position="594"/>
    </location>
</feature>
<dbReference type="SMART" id="SM00220">
    <property type="entry name" value="S_TKc"/>
    <property type="match status" value="1"/>
</dbReference>
<dbReference type="Proteomes" id="UP001221142">
    <property type="component" value="Unassembled WGS sequence"/>
</dbReference>
<evidence type="ECO:0000256" key="2">
    <source>
        <dbReference type="ARBA" id="ARBA00022527"/>
    </source>
</evidence>
<keyword evidence="3" id="KW-0808">Transferase</keyword>
<organism evidence="11 12">
    <name type="scientific">Roridomyces roridus</name>
    <dbReference type="NCBI Taxonomy" id="1738132"/>
    <lineage>
        <taxon>Eukaryota</taxon>
        <taxon>Fungi</taxon>
        <taxon>Dikarya</taxon>
        <taxon>Basidiomycota</taxon>
        <taxon>Agaricomycotina</taxon>
        <taxon>Agaricomycetes</taxon>
        <taxon>Agaricomycetidae</taxon>
        <taxon>Agaricales</taxon>
        <taxon>Marasmiineae</taxon>
        <taxon>Mycenaceae</taxon>
        <taxon>Roridomyces</taxon>
    </lineage>
</organism>